<sequence length="118" mass="13380">MDWGVKENRIAVIAFVMKPTAGRVFQKGSSEKTGIFFFFLISTKSYQGIKHVELVDELINESVNTVKNVFFFLISTQSYQGIKLVELVDGVCWVRVELINGSVNTVKNVFFLISTQSY</sequence>
<organism evidence="1 2">
    <name type="scientific">Cordylochernes scorpioides</name>
    <dbReference type="NCBI Taxonomy" id="51811"/>
    <lineage>
        <taxon>Eukaryota</taxon>
        <taxon>Metazoa</taxon>
        <taxon>Ecdysozoa</taxon>
        <taxon>Arthropoda</taxon>
        <taxon>Chelicerata</taxon>
        <taxon>Arachnida</taxon>
        <taxon>Pseudoscorpiones</taxon>
        <taxon>Cheliferoidea</taxon>
        <taxon>Chernetidae</taxon>
        <taxon>Cordylochernes</taxon>
    </lineage>
</organism>
<gene>
    <name evidence="1" type="ORF">LAZ67_2004933</name>
</gene>
<dbReference type="Proteomes" id="UP001235939">
    <property type="component" value="Chromosome 02"/>
</dbReference>
<protein>
    <submittedName>
        <fullName evidence="1">Uncharacterized protein</fullName>
    </submittedName>
</protein>
<evidence type="ECO:0000313" key="2">
    <source>
        <dbReference type="Proteomes" id="UP001235939"/>
    </source>
</evidence>
<evidence type="ECO:0000313" key="1">
    <source>
        <dbReference type="EMBL" id="UYV63600.1"/>
    </source>
</evidence>
<reference evidence="1 2" key="1">
    <citation type="submission" date="2022-01" db="EMBL/GenBank/DDBJ databases">
        <title>A chromosomal length assembly of Cordylochernes scorpioides.</title>
        <authorList>
            <person name="Zeh D."/>
            <person name="Zeh J."/>
        </authorList>
    </citation>
    <scope>NUCLEOTIDE SEQUENCE [LARGE SCALE GENOMIC DNA]</scope>
    <source>
        <strain evidence="1">IN4F17</strain>
        <tissue evidence="1">Whole Body</tissue>
    </source>
</reference>
<dbReference type="EMBL" id="CP092864">
    <property type="protein sequence ID" value="UYV63600.1"/>
    <property type="molecule type" value="Genomic_DNA"/>
</dbReference>
<name>A0ABY6K8K9_9ARAC</name>
<proteinExistence type="predicted"/>
<keyword evidence="2" id="KW-1185">Reference proteome</keyword>
<accession>A0ABY6K8K9</accession>